<keyword evidence="6" id="KW-1185">Reference proteome</keyword>
<protein>
    <submittedName>
        <fullName evidence="5">Glycoside hydrolase family 3 protein</fullName>
    </submittedName>
</protein>
<dbReference type="InterPro" id="IPR036962">
    <property type="entry name" value="Glyco_hydro_3_N_sf"/>
</dbReference>
<evidence type="ECO:0000256" key="1">
    <source>
        <dbReference type="ARBA" id="ARBA00005336"/>
    </source>
</evidence>
<evidence type="ECO:0000256" key="3">
    <source>
        <dbReference type="ARBA" id="ARBA00023295"/>
    </source>
</evidence>
<dbReference type="GO" id="GO:0016787">
    <property type="term" value="F:hydrolase activity"/>
    <property type="evidence" value="ECO:0007669"/>
    <property type="project" value="UniProtKB-KW"/>
</dbReference>
<feature type="domain" description="Glycoside hydrolase family 3 N-terminal" evidence="4">
    <location>
        <begin position="34"/>
        <end position="330"/>
    </location>
</feature>
<comment type="caution">
    <text evidence="5">The sequence shown here is derived from an EMBL/GenBank/DDBJ whole genome shotgun (WGS) entry which is preliminary data.</text>
</comment>
<dbReference type="InterPro" id="IPR050226">
    <property type="entry name" value="NagZ_Beta-hexosaminidase"/>
</dbReference>
<evidence type="ECO:0000313" key="6">
    <source>
        <dbReference type="Proteomes" id="UP001527866"/>
    </source>
</evidence>
<name>A0ABT4UCH0_9ACTN</name>
<dbReference type="EMBL" id="JAQFWQ010000130">
    <property type="protein sequence ID" value="MDA2814597.1"/>
    <property type="molecule type" value="Genomic_DNA"/>
</dbReference>
<dbReference type="PANTHER" id="PTHR30480">
    <property type="entry name" value="BETA-HEXOSAMINIDASE-RELATED"/>
    <property type="match status" value="1"/>
</dbReference>
<keyword evidence="2 5" id="KW-0378">Hydrolase</keyword>
<evidence type="ECO:0000313" key="5">
    <source>
        <dbReference type="EMBL" id="MDA2814597.1"/>
    </source>
</evidence>
<dbReference type="PANTHER" id="PTHR30480:SF16">
    <property type="entry name" value="GLYCOSIDE HYDROLASE FAMILY 3 DOMAIN PROTEIN"/>
    <property type="match status" value="1"/>
</dbReference>
<dbReference type="RefSeq" id="WP_270690052.1">
    <property type="nucleotide sequence ID" value="NZ_JAQFWQ010000130.1"/>
</dbReference>
<evidence type="ECO:0000259" key="4">
    <source>
        <dbReference type="Pfam" id="PF00933"/>
    </source>
</evidence>
<dbReference type="SUPFAM" id="SSF51445">
    <property type="entry name" value="(Trans)glycosidases"/>
    <property type="match status" value="1"/>
</dbReference>
<dbReference type="InterPro" id="IPR017853">
    <property type="entry name" value="GH"/>
</dbReference>
<dbReference type="PROSITE" id="PS51257">
    <property type="entry name" value="PROKAR_LIPOPROTEIN"/>
    <property type="match status" value="1"/>
</dbReference>
<accession>A0ABT4UCH0</accession>
<dbReference type="Pfam" id="PF00933">
    <property type="entry name" value="Glyco_hydro_3"/>
    <property type="match status" value="1"/>
</dbReference>
<organism evidence="5 6">
    <name type="scientific">Nocardiopsis endophytica</name>
    <dbReference type="NCBI Taxonomy" id="3018445"/>
    <lineage>
        <taxon>Bacteria</taxon>
        <taxon>Bacillati</taxon>
        <taxon>Actinomycetota</taxon>
        <taxon>Actinomycetes</taxon>
        <taxon>Streptosporangiales</taxon>
        <taxon>Nocardiopsidaceae</taxon>
        <taxon>Nocardiopsis</taxon>
    </lineage>
</organism>
<proteinExistence type="inferred from homology"/>
<evidence type="ECO:0000256" key="2">
    <source>
        <dbReference type="ARBA" id="ARBA00022801"/>
    </source>
</evidence>
<dbReference type="InterPro" id="IPR001764">
    <property type="entry name" value="Glyco_hydro_3_N"/>
</dbReference>
<reference evidence="5 6" key="1">
    <citation type="submission" date="2023-01" db="EMBL/GenBank/DDBJ databases">
        <title>Draft genome sequence of Nocardiopsis sp. RSe5-2 isolated from halophytes.</title>
        <authorList>
            <person name="Duangmal K."/>
            <person name="Chantavorakit T."/>
        </authorList>
    </citation>
    <scope>NUCLEOTIDE SEQUENCE [LARGE SCALE GENOMIC DNA]</scope>
    <source>
        <strain evidence="5 6">RSe5-2</strain>
    </source>
</reference>
<sequence>MSRADAERAALVLMPGFLGATAPPWLLQACREGLGAVLYFAQNLEGDPAALSRELHGARNRLVIACDEEGGPVSRFHPGGASPHPAHGELGAAGDTAATRATARSIGELLRGAGVDAALAPVVDVASDPRNPVIGPRAFSDRPEAAAEHGAAFTAGLHDAGRAAAAKHFPGHGDSRTDSHVGLPVIGAGEDLLRERELVPFAAAVRAGVDMVMSGHIVVPAVDGAPASVSPRWYRLLREELGFDGVAVTDALDMKGLAVHTGEADTVRAVARGAVEALAAGADLLCLGNPATAGGTGREAYLAARAAVLEAVEDGRVPRSRLAEAADRVDALADALPR</sequence>
<keyword evidence="3" id="KW-0326">Glycosidase</keyword>
<dbReference type="Gene3D" id="3.20.20.300">
    <property type="entry name" value="Glycoside hydrolase, family 3, N-terminal domain"/>
    <property type="match status" value="1"/>
</dbReference>
<dbReference type="Proteomes" id="UP001527866">
    <property type="component" value="Unassembled WGS sequence"/>
</dbReference>
<comment type="similarity">
    <text evidence="1">Belongs to the glycosyl hydrolase 3 family.</text>
</comment>
<gene>
    <name evidence="5" type="ORF">O4J56_28395</name>
</gene>